<dbReference type="EMBL" id="JARXNK020000105">
    <property type="protein sequence ID" value="MEL0553915.1"/>
    <property type="molecule type" value="Genomic_DNA"/>
</dbReference>
<protein>
    <recommendedName>
        <fullName evidence="5">PepSY domain-containing protein</fullName>
    </recommendedName>
</protein>
<keyword evidence="4" id="KW-1185">Reference proteome</keyword>
<feature type="region of interest" description="Disordered" evidence="1">
    <location>
        <begin position="42"/>
        <end position="93"/>
    </location>
</feature>
<feature type="compositionally biased region" description="Polar residues" evidence="1">
    <location>
        <begin position="64"/>
        <end position="88"/>
    </location>
</feature>
<organism evidence="3 4">
    <name type="scientific">Raoultella lignicola</name>
    <dbReference type="NCBI Taxonomy" id="3040939"/>
    <lineage>
        <taxon>Bacteria</taxon>
        <taxon>Pseudomonadati</taxon>
        <taxon>Pseudomonadota</taxon>
        <taxon>Gammaproteobacteria</taxon>
        <taxon>Enterobacterales</taxon>
        <taxon>Enterobacteriaceae</taxon>
        <taxon>Klebsiella/Raoultella group</taxon>
        <taxon>Raoultella</taxon>
    </lineage>
</organism>
<accession>A0ABU9FD73</accession>
<dbReference type="Proteomes" id="UP001312893">
    <property type="component" value="Unassembled WGS sequence"/>
</dbReference>
<feature type="signal peptide" evidence="2">
    <location>
        <begin position="1"/>
        <end position="22"/>
    </location>
</feature>
<evidence type="ECO:0000313" key="3">
    <source>
        <dbReference type="EMBL" id="MEL0553915.1"/>
    </source>
</evidence>
<dbReference type="RefSeq" id="WP_187043090.1">
    <property type="nucleotide sequence ID" value="NZ_JARXNK020000105.1"/>
</dbReference>
<comment type="caution">
    <text evidence="3">The sequence shown here is derived from an EMBL/GenBank/DDBJ whole genome shotgun (WGS) entry which is preliminary data.</text>
</comment>
<feature type="chain" id="PRO_5045569938" description="PepSY domain-containing protein" evidence="2">
    <location>
        <begin position="23"/>
        <end position="127"/>
    </location>
</feature>
<name>A0ABU9FD73_9ENTR</name>
<proteinExistence type="predicted"/>
<keyword evidence="2" id="KW-0732">Signal</keyword>
<evidence type="ECO:0000256" key="1">
    <source>
        <dbReference type="SAM" id="MobiDB-lite"/>
    </source>
</evidence>
<evidence type="ECO:0000313" key="4">
    <source>
        <dbReference type="Proteomes" id="UP001312893"/>
    </source>
</evidence>
<evidence type="ECO:0008006" key="5">
    <source>
        <dbReference type="Google" id="ProtNLM"/>
    </source>
</evidence>
<gene>
    <name evidence="3" type="ORF">QFI96_019690</name>
</gene>
<evidence type="ECO:0000256" key="2">
    <source>
        <dbReference type="SAM" id="SignalP"/>
    </source>
</evidence>
<sequence length="127" mass="13817">MKKKIQLVLATAVLATAFQASAISEHYRQQLERSGCTQVTDGNGCDIHKSKAENASASHHAADTVSSSSLNKTLQGKSVTQATRTLKNTGWRPSDENALTFWNEAQQKTLRMKVDPKTDTVTAISVK</sequence>
<reference evidence="3 4" key="1">
    <citation type="submission" date="2024-04" db="EMBL/GenBank/DDBJ databases">
        <title>Two novel Raoultella species associated with bleeding cankers of broadleaf hosts, Raoultella scottia sp. nov. and Raoultella lignicola sp. nov.</title>
        <authorList>
            <person name="Brady C.L."/>
        </authorList>
    </citation>
    <scope>NUCLEOTIDE SEQUENCE [LARGE SCALE GENOMIC DNA]</scope>
    <source>
        <strain evidence="3 4">TW_WC1a.1</strain>
    </source>
</reference>